<evidence type="ECO:0000256" key="2">
    <source>
        <dbReference type="ARBA" id="ARBA00022982"/>
    </source>
</evidence>
<dbReference type="InterPro" id="IPR036249">
    <property type="entry name" value="Thioredoxin-like_sf"/>
</dbReference>
<accession>A0A518G8F2</accession>
<keyword evidence="5" id="KW-0812">Transmembrane</keyword>
<evidence type="ECO:0000256" key="5">
    <source>
        <dbReference type="SAM" id="Phobius"/>
    </source>
</evidence>
<keyword evidence="3" id="KW-1015">Disulfide bond</keyword>
<evidence type="ECO:0000259" key="6">
    <source>
        <dbReference type="PROSITE" id="PS51352"/>
    </source>
</evidence>
<dbReference type="GO" id="GO:0015035">
    <property type="term" value="F:protein-disulfide reductase activity"/>
    <property type="evidence" value="ECO:0007669"/>
    <property type="project" value="TreeGrafter"/>
</dbReference>
<dbReference type="GO" id="GO:0005737">
    <property type="term" value="C:cytoplasm"/>
    <property type="evidence" value="ECO:0007669"/>
    <property type="project" value="TreeGrafter"/>
</dbReference>
<keyword evidence="5" id="KW-0472">Membrane</keyword>
<dbReference type="CDD" id="cd02947">
    <property type="entry name" value="TRX_family"/>
    <property type="match status" value="1"/>
</dbReference>
<dbReference type="EMBL" id="CP036298">
    <property type="protein sequence ID" value="QDV24866.1"/>
    <property type="molecule type" value="Genomic_DNA"/>
</dbReference>
<evidence type="ECO:0000256" key="1">
    <source>
        <dbReference type="ARBA" id="ARBA00022448"/>
    </source>
</evidence>
<evidence type="ECO:0000313" key="8">
    <source>
        <dbReference type="Proteomes" id="UP000318017"/>
    </source>
</evidence>
<reference evidence="7 8" key="1">
    <citation type="submission" date="2019-02" db="EMBL/GenBank/DDBJ databases">
        <title>Deep-cultivation of Planctomycetes and their phenomic and genomic characterization uncovers novel biology.</title>
        <authorList>
            <person name="Wiegand S."/>
            <person name="Jogler M."/>
            <person name="Boedeker C."/>
            <person name="Pinto D."/>
            <person name="Vollmers J."/>
            <person name="Rivas-Marin E."/>
            <person name="Kohn T."/>
            <person name="Peeters S.H."/>
            <person name="Heuer A."/>
            <person name="Rast P."/>
            <person name="Oberbeckmann S."/>
            <person name="Bunk B."/>
            <person name="Jeske O."/>
            <person name="Meyerdierks A."/>
            <person name="Storesund J.E."/>
            <person name="Kallscheuer N."/>
            <person name="Luecker S."/>
            <person name="Lage O.M."/>
            <person name="Pohl T."/>
            <person name="Merkel B.J."/>
            <person name="Hornburger P."/>
            <person name="Mueller R.-W."/>
            <person name="Bruemmer F."/>
            <person name="Labrenz M."/>
            <person name="Spormann A.M."/>
            <person name="Op den Camp H."/>
            <person name="Overmann J."/>
            <person name="Amann R."/>
            <person name="Jetten M.S.M."/>
            <person name="Mascher T."/>
            <person name="Medema M.H."/>
            <person name="Devos D.P."/>
            <person name="Kaster A.-K."/>
            <person name="Ovreas L."/>
            <person name="Rohde M."/>
            <person name="Galperin M.Y."/>
            <person name="Jogler C."/>
        </authorList>
    </citation>
    <scope>NUCLEOTIDE SEQUENCE [LARGE SCALE GENOMIC DNA]</scope>
    <source>
        <strain evidence="7 8">Q31a</strain>
    </source>
</reference>
<evidence type="ECO:0000256" key="3">
    <source>
        <dbReference type="ARBA" id="ARBA00023157"/>
    </source>
</evidence>
<feature type="domain" description="Thioredoxin" evidence="6">
    <location>
        <begin position="38"/>
        <end position="163"/>
    </location>
</feature>
<dbReference type="SUPFAM" id="SSF52833">
    <property type="entry name" value="Thioredoxin-like"/>
    <property type="match status" value="1"/>
</dbReference>
<evidence type="ECO:0000313" key="7">
    <source>
        <dbReference type="EMBL" id="QDV24866.1"/>
    </source>
</evidence>
<keyword evidence="4" id="KW-0676">Redox-active center</keyword>
<dbReference type="KEGG" id="ahel:Q31a_31880"/>
<dbReference type="InterPro" id="IPR017937">
    <property type="entry name" value="Thioredoxin_CS"/>
</dbReference>
<proteinExistence type="predicted"/>
<dbReference type="InterPro" id="IPR013766">
    <property type="entry name" value="Thioredoxin_domain"/>
</dbReference>
<dbReference type="AlphaFoldDB" id="A0A518G8F2"/>
<sequence length="163" mass="17391">MPSQSLSRLTTIICVIGVFFIARSMLSPPGTPGAADLPRSVEQIPQGGAENPLTQAELENRVVDATDDNFRQLLSQASGPVLIDFHADWCGPCRIQGGILEEVASTLKAGKILKVDVDANPQLAGVFKVSSIPMLVLYRDGEFVKSIVGVASKDEVQTMLAVQ</sequence>
<dbReference type="RefSeq" id="WP_231691206.1">
    <property type="nucleotide sequence ID" value="NZ_CP036298.1"/>
</dbReference>
<gene>
    <name evidence="7" type="ORF">Q31a_31880</name>
</gene>
<evidence type="ECO:0000256" key="4">
    <source>
        <dbReference type="ARBA" id="ARBA00023284"/>
    </source>
</evidence>
<dbReference type="PROSITE" id="PS00194">
    <property type="entry name" value="THIOREDOXIN_1"/>
    <property type="match status" value="1"/>
</dbReference>
<keyword evidence="1" id="KW-0813">Transport</keyword>
<dbReference type="PANTHER" id="PTHR45663">
    <property type="entry name" value="GEO12009P1"/>
    <property type="match status" value="1"/>
</dbReference>
<dbReference type="PROSITE" id="PS51352">
    <property type="entry name" value="THIOREDOXIN_2"/>
    <property type="match status" value="1"/>
</dbReference>
<keyword evidence="2" id="KW-0249">Electron transport</keyword>
<keyword evidence="5" id="KW-1133">Transmembrane helix</keyword>
<organism evidence="7 8">
    <name type="scientific">Aureliella helgolandensis</name>
    <dbReference type="NCBI Taxonomy" id="2527968"/>
    <lineage>
        <taxon>Bacteria</taxon>
        <taxon>Pseudomonadati</taxon>
        <taxon>Planctomycetota</taxon>
        <taxon>Planctomycetia</taxon>
        <taxon>Pirellulales</taxon>
        <taxon>Pirellulaceae</taxon>
        <taxon>Aureliella</taxon>
    </lineage>
</organism>
<protein>
    <submittedName>
        <fullName evidence="7">Thioredoxin C-1</fullName>
    </submittedName>
</protein>
<dbReference type="Proteomes" id="UP000318017">
    <property type="component" value="Chromosome"/>
</dbReference>
<dbReference type="PANTHER" id="PTHR45663:SF11">
    <property type="entry name" value="GEO12009P1"/>
    <property type="match status" value="1"/>
</dbReference>
<feature type="transmembrane region" description="Helical" evidence="5">
    <location>
        <begin position="6"/>
        <end position="22"/>
    </location>
</feature>
<dbReference type="Pfam" id="PF00085">
    <property type="entry name" value="Thioredoxin"/>
    <property type="match status" value="1"/>
</dbReference>
<name>A0A518G8F2_9BACT</name>
<keyword evidence="8" id="KW-1185">Reference proteome</keyword>
<dbReference type="Gene3D" id="3.40.30.10">
    <property type="entry name" value="Glutaredoxin"/>
    <property type="match status" value="1"/>
</dbReference>